<evidence type="ECO:0000313" key="3">
    <source>
        <dbReference type="Proteomes" id="UP001434883"/>
    </source>
</evidence>
<evidence type="ECO:0000259" key="1">
    <source>
        <dbReference type="Pfam" id="PF12777"/>
    </source>
</evidence>
<comment type="caution">
    <text evidence="2">The sequence shown here is derived from an EMBL/GenBank/DDBJ whole genome shotgun (WGS) entry which is preliminary data.</text>
</comment>
<gene>
    <name evidence="2" type="primary">DNAH7_4</name>
    <name evidence="2" type="ORF">XENOCAPTIV_028613</name>
</gene>
<evidence type="ECO:0000313" key="2">
    <source>
        <dbReference type="EMBL" id="MEQ2217200.1"/>
    </source>
</evidence>
<dbReference type="PANTHER" id="PTHR45703">
    <property type="entry name" value="DYNEIN HEAVY CHAIN"/>
    <property type="match status" value="1"/>
</dbReference>
<accession>A0ABV0S9E4</accession>
<dbReference type="InterPro" id="IPR026983">
    <property type="entry name" value="DHC"/>
</dbReference>
<sequence>MQTELEALQPQLLVASKQVDEMMVVIKRESKEVAETEKVVKEDEAVSNQQAMAAKAIKDECDADLAEATPILESALDALNTLTPQDITLVKSMKNPPPAVKLVMEAICILKGVKPDRVPDPSGSGKKIEDYWGPAKKLLGDIKFLQSLHEYNKDNIPANLMAIIRQRYITNPDFVPEKIRTASTAAEGMCKWVCAMDKYDT</sequence>
<name>A0ABV0S9E4_9TELE</name>
<organism evidence="2 3">
    <name type="scientific">Xenoophorus captivus</name>
    <dbReference type="NCBI Taxonomy" id="1517983"/>
    <lineage>
        <taxon>Eukaryota</taxon>
        <taxon>Metazoa</taxon>
        <taxon>Chordata</taxon>
        <taxon>Craniata</taxon>
        <taxon>Vertebrata</taxon>
        <taxon>Euteleostomi</taxon>
        <taxon>Actinopterygii</taxon>
        <taxon>Neopterygii</taxon>
        <taxon>Teleostei</taxon>
        <taxon>Neoteleostei</taxon>
        <taxon>Acanthomorphata</taxon>
        <taxon>Ovalentaria</taxon>
        <taxon>Atherinomorphae</taxon>
        <taxon>Cyprinodontiformes</taxon>
        <taxon>Goodeidae</taxon>
        <taxon>Xenoophorus</taxon>
    </lineage>
</organism>
<dbReference type="Gene3D" id="1.20.920.20">
    <property type="match status" value="1"/>
</dbReference>
<feature type="domain" description="Dynein heavy chain coiled coil stalk" evidence="1">
    <location>
        <begin position="15"/>
        <end position="196"/>
    </location>
</feature>
<dbReference type="EMBL" id="JAHRIN010075699">
    <property type="protein sequence ID" value="MEQ2217200.1"/>
    <property type="molecule type" value="Genomic_DNA"/>
</dbReference>
<dbReference type="InterPro" id="IPR024743">
    <property type="entry name" value="Dynein_HC_stalk"/>
</dbReference>
<dbReference type="Proteomes" id="UP001434883">
    <property type="component" value="Unassembled WGS sequence"/>
</dbReference>
<keyword evidence="3" id="KW-1185">Reference proteome</keyword>
<reference evidence="2 3" key="1">
    <citation type="submission" date="2021-06" db="EMBL/GenBank/DDBJ databases">
        <authorList>
            <person name="Palmer J.M."/>
        </authorList>
    </citation>
    <scope>NUCLEOTIDE SEQUENCE [LARGE SCALE GENOMIC DNA]</scope>
    <source>
        <strain evidence="2 3">XC_2019</strain>
        <tissue evidence="2">Muscle</tissue>
    </source>
</reference>
<proteinExistence type="predicted"/>
<protein>
    <submittedName>
        <fullName evidence="2">Dynein heavy chain 7, axonemal</fullName>
    </submittedName>
</protein>
<dbReference type="PANTHER" id="PTHR45703:SF1">
    <property type="entry name" value="DYNEINS HEAVY CHAIN"/>
    <property type="match status" value="1"/>
</dbReference>
<dbReference type="Pfam" id="PF12777">
    <property type="entry name" value="MT"/>
    <property type="match status" value="1"/>
</dbReference>